<dbReference type="Gene3D" id="3.40.1190.10">
    <property type="entry name" value="Mur-like, catalytic domain"/>
    <property type="match status" value="1"/>
</dbReference>
<evidence type="ECO:0000256" key="4">
    <source>
        <dbReference type="ARBA" id="ARBA00022598"/>
    </source>
</evidence>
<dbReference type="PANTHER" id="PTHR43692:SF1">
    <property type="entry name" value="UDP-N-ACETYLMURAMOYLALANINE--D-GLUTAMATE LIGASE"/>
    <property type="match status" value="1"/>
</dbReference>
<dbReference type="RefSeq" id="WP_018575318.1">
    <property type="nucleotide sequence ID" value="NZ_CP065725.1"/>
</dbReference>
<dbReference type="UniPathway" id="UPA00219"/>
<dbReference type="EMBL" id="CP065725">
    <property type="protein sequence ID" value="QPT39507.1"/>
    <property type="molecule type" value="Genomic_DNA"/>
</dbReference>
<dbReference type="GO" id="GO:0009252">
    <property type="term" value="P:peptidoglycan biosynthetic process"/>
    <property type="evidence" value="ECO:0007669"/>
    <property type="project" value="UniProtKB-UniRule"/>
</dbReference>
<reference evidence="12 13" key="1">
    <citation type="submission" date="2018-06" db="EMBL/GenBank/DDBJ databases">
        <authorList>
            <consortium name="Pathogen Informatics"/>
            <person name="Doyle S."/>
        </authorList>
    </citation>
    <scope>NUCLEOTIDE SEQUENCE [LARGE SCALE GENOMIC DNA]</scope>
    <source>
        <strain evidence="12 13">NCTC11997</strain>
    </source>
</reference>
<keyword evidence="7 8" id="KW-0133">Cell shape</keyword>
<feature type="binding site" evidence="7">
    <location>
        <begin position="138"/>
        <end position="144"/>
    </location>
    <ligand>
        <name>ATP</name>
        <dbReference type="ChEBI" id="CHEBI:30616"/>
    </ligand>
</feature>
<dbReference type="GO" id="GO:0005524">
    <property type="term" value="F:ATP binding"/>
    <property type="evidence" value="ECO:0007669"/>
    <property type="project" value="UniProtKB-UniRule"/>
</dbReference>
<sequence length="510" mass="54620">MMQQKSLSQSHVLVLGLGEAGLASALWCLHEGAKLRVADTRQEPPGLAEIKAAAAAKFDARVSYALGEDCLASHTLDGIDSLILSPGLSPNESPIKEFLQMAEAQGIEVIGEVELFARALVDLKATRGYDCDVIAITGTNGKTTVTMMVRDMLLAAAVPAIACGNISPAVLTALRQALEANELPEVWVVELSSFQMATVQSLRPKAAVVLNLSQDHLDWHLGWEDYVQHKAKLLELSEIKVVARPEPEVMAMVSDVQAVDVVSFGEDEPRLIGDLGIQNDGGIAWLTANMDEDDFDVPLSAAARKKKEQLTIRSNGRLKHLMPVEALPVKGRHNALNALAALALCRAMHVSWGPLLHALTNFQAAPHRMNFVRNINGVDFINDSKGTNVGATLAAINGLEQRLVVILGGLAKGQDFGPLQQPLKDKARALVLIGRDAEQIEQALGSTGVPVSHADSMEQAVNTAMGLATSGDVVLLSPACASMDMFNNYMQRGIAFAEAVQELALEYGEI</sequence>
<dbReference type="GO" id="GO:0008764">
    <property type="term" value="F:UDP-N-acetylmuramoylalanine-D-glutamate ligase activity"/>
    <property type="evidence" value="ECO:0007669"/>
    <property type="project" value="UniProtKB-UniRule"/>
</dbReference>
<evidence type="ECO:0000313" key="12">
    <source>
        <dbReference type="EMBL" id="SUA56475.1"/>
    </source>
</evidence>
<dbReference type="Gene3D" id="3.90.190.20">
    <property type="entry name" value="Mur ligase, C-terminal domain"/>
    <property type="match status" value="1"/>
</dbReference>
<dbReference type="OrthoDB" id="9809796at2"/>
<dbReference type="InterPro" id="IPR005762">
    <property type="entry name" value="MurD"/>
</dbReference>
<dbReference type="Proteomes" id="UP000254603">
    <property type="component" value="Unassembled WGS sequence"/>
</dbReference>
<keyword evidence="7 8" id="KW-0132">Cell division</keyword>
<keyword evidence="3 7" id="KW-0963">Cytoplasm</keyword>
<keyword evidence="7 8" id="KW-0573">Peptidoglycan synthesis</keyword>
<evidence type="ECO:0000256" key="3">
    <source>
        <dbReference type="ARBA" id="ARBA00022490"/>
    </source>
</evidence>
<evidence type="ECO:0000256" key="7">
    <source>
        <dbReference type="HAMAP-Rule" id="MF_00639"/>
    </source>
</evidence>
<dbReference type="Pfam" id="PF21799">
    <property type="entry name" value="MurD-like_N"/>
    <property type="match status" value="1"/>
</dbReference>
<dbReference type="Proteomes" id="UP000594903">
    <property type="component" value="Chromosome"/>
</dbReference>
<dbReference type="SUPFAM" id="SSF51984">
    <property type="entry name" value="MurCD N-terminal domain"/>
    <property type="match status" value="1"/>
</dbReference>
<dbReference type="GO" id="GO:0051301">
    <property type="term" value="P:cell division"/>
    <property type="evidence" value="ECO:0007669"/>
    <property type="project" value="UniProtKB-KW"/>
</dbReference>
<gene>
    <name evidence="7 12" type="primary">murD</name>
    <name evidence="11" type="ORF">I6G29_10145</name>
    <name evidence="12" type="ORF">NCTC11997_02098</name>
</gene>
<evidence type="ECO:0000256" key="8">
    <source>
        <dbReference type="RuleBase" id="RU003664"/>
    </source>
</evidence>
<evidence type="ECO:0000313" key="14">
    <source>
        <dbReference type="Proteomes" id="UP000594903"/>
    </source>
</evidence>
<dbReference type="AlphaFoldDB" id="A0A378XJD8"/>
<reference evidence="11 14" key="2">
    <citation type="submission" date="2020-12" db="EMBL/GenBank/DDBJ databases">
        <title>FDA dAtabase for Regulatory Grade micrObial Sequences (FDA-ARGOS): Supporting development and validation of Infectious Disease Dx tests.</title>
        <authorList>
            <person name="Sproer C."/>
            <person name="Gronow S."/>
            <person name="Severitt S."/>
            <person name="Schroder I."/>
            <person name="Tallon L."/>
            <person name="Sadzewicz L."/>
            <person name="Zhao X."/>
            <person name="Boylan J."/>
            <person name="Ott S."/>
            <person name="Bowen H."/>
            <person name="Vavikolanu K."/>
            <person name="Mehta A."/>
            <person name="Aluvathingal J."/>
            <person name="Nadendla S."/>
            <person name="Lowell S."/>
            <person name="Myers T."/>
            <person name="Yan Y."/>
            <person name="Sichtig H."/>
        </authorList>
    </citation>
    <scope>NUCLEOTIDE SEQUENCE [LARGE SCALE GENOMIC DNA]</scope>
    <source>
        <strain evidence="11 14">FDAARGOS_872</strain>
    </source>
</reference>
<organism evidence="12 13">
    <name type="scientific">Oligella ureolytica</name>
    <dbReference type="NCBI Taxonomy" id="90244"/>
    <lineage>
        <taxon>Bacteria</taxon>
        <taxon>Pseudomonadati</taxon>
        <taxon>Pseudomonadota</taxon>
        <taxon>Betaproteobacteria</taxon>
        <taxon>Burkholderiales</taxon>
        <taxon>Alcaligenaceae</taxon>
        <taxon>Oligella</taxon>
    </lineage>
</organism>
<dbReference type="InterPro" id="IPR036615">
    <property type="entry name" value="Mur_ligase_C_dom_sf"/>
</dbReference>
<evidence type="ECO:0000256" key="1">
    <source>
        <dbReference type="ARBA" id="ARBA00004496"/>
    </source>
</evidence>
<keyword evidence="14" id="KW-1185">Reference proteome</keyword>
<accession>A0A378XJD8</accession>
<dbReference type="GO" id="GO:0008360">
    <property type="term" value="P:regulation of cell shape"/>
    <property type="evidence" value="ECO:0007669"/>
    <property type="project" value="UniProtKB-KW"/>
</dbReference>
<evidence type="ECO:0000256" key="2">
    <source>
        <dbReference type="ARBA" id="ARBA00004752"/>
    </source>
</evidence>
<keyword evidence="5 7" id="KW-0547">Nucleotide-binding</keyword>
<dbReference type="GO" id="GO:0071555">
    <property type="term" value="P:cell wall organization"/>
    <property type="evidence" value="ECO:0007669"/>
    <property type="project" value="UniProtKB-KW"/>
</dbReference>
<dbReference type="Pfam" id="PF08245">
    <property type="entry name" value="Mur_ligase_M"/>
    <property type="match status" value="1"/>
</dbReference>
<dbReference type="GO" id="GO:0005737">
    <property type="term" value="C:cytoplasm"/>
    <property type="evidence" value="ECO:0007669"/>
    <property type="project" value="UniProtKB-SubCell"/>
</dbReference>
<feature type="domain" description="Mur ligase central" evidence="10">
    <location>
        <begin position="136"/>
        <end position="344"/>
    </location>
</feature>
<dbReference type="EC" id="6.3.2.9" evidence="7 8"/>
<comment type="pathway">
    <text evidence="2 7 8">Cell wall biogenesis; peptidoglycan biosynthesis.</text>
</comment>
<protein>
    <recommendedName>
        <fullName evidence="7 8">UDP-N-acetylmuramoylalanine--D-glutamate ligase</fullName>
        <ecNumber evidence="7 8">6.3.2.9</ecNumber>
    </recommendedName>
    <alternativeName>
        <fullName evidence="7">D-glutamic acid-adding enzyme</fullName>
    </alternativeName>
    <alternativeName>
        <fullName evidence="7">UDP-N-acetylmuramoyl-L-alanyl-D-glutamate synthetase</fullName>
    </alternativeName>
</protein>
<dbReference type="Gene3D" id="3.40.50.720">
    <property type="entry name" value="NAD(P)-binding Rossmann-like Domain"/>
    <property type="match status" value="1"/>
</dbReference>
<feature type="domain" description="Mur ligase C-terminal" evidence="9">
    <location>
        <begin position="367"/>
        <end position="480"/>
    </location>
</feature>
<dbReference type="InterPro" id="IPR013221">
    <property type="entry name" value="Mur_ligase_cen"/>
</dbReference>
<comment type="similarity">
    <text evidence="7">Belongs to the MurCDEF family.</text>
</comment>
<dbReference type="STRING" id="1122619.GCA_000373745_02134"/>
<evidence type="ECO:0000256" key="6">
    <source>
        <dbReference type="ARBA" id="ARBA00022840"/>
    </source>
</evidence>
<evidence type="ECO:0000259" key="9">
    <source>
        <dbReference type="Pfam" id="PF02875"/>
    </source>
</evidence>
<dbReference type="SUPFAM" id="SSF53244">
    <property type="entry name" value="MurD-like peptide ligases, peptide-binding domain"/>
    <property type="match status" value="1"/>
</dbReference>
<proteinExistence type="inferred from homology"/>
<dbReference type="HAMAP" id="MF_00639">
    <property type="entry name" value="MurD"/>
    <property type="match status" value="1"/>
</dbReference>
<dbReference type="InterPro" id="IPR004101">
    <property type="entry name" value="Mur_ligase_C"/>
</dbReference>
<dbReference type="Pfam" id="PF02875">
    <property type="entry name" value="Mur_ligase_C"/>
    <property type="match status" value="1"/>
</dbReference>
<dbReference type="PANTHER" id="PTHR43692">
    <property type="entry name" value="UDP-N-ACETYLMURAMOYLALANINE--D-GLUTAMATE LIGASE"/>
    <property type="match status" value="1"/>
</dbReference>
<evidence type="ECO:0000259" key="10">
    <source>
        <dbReference type="Pfam" id="PF08245"/>
    </source>
</evidence>
<dbReference type="EMBL" id="UGSB01000001">
    <property type="protein sequence ID" value="SUA56475.1"/>
    <property type="molecule type" value="Genomic_DNA"/>
</dbReference>
<evidence type="ECO:0000256" key="5">
    <source>
        <dbReference type="ARBA" id="ARBA00022741"/>
    </source>
</evidence>
<comment type="subcellular location">
    <subcellularLocation>
        <location evidence="1 7 8">Cytoplasm</location>
    </subcellularLocation>
</comment>
<evidence type="ECO:0000313" key="13">
    <source>
        <dbReference type="Proteomes" id="UP000254603"/>
    </source>
</evidence>
<comment type="function">
    <text evidence="7 8">Cell wall formation. Catalyzes the addition of glutamate to the nucleotide precursor UDP-N-acetylmuramoyl-L-alanine (UMA).</text>
</comment>
<comment type="catalytic activity">
    <reaction evidence="7 8">
        <text>UDP-N-acetyl-alpha-D-muramoyl-L-alanine + D-glutamate + ATP = UDP-N-acetyl-alpha-D-muramoyl-L-alanyl-D-glutamate + ADP + phosphate + H(+)</text>
        <dbReference type="Rhea" id="RHEA:16429"/>
        <dbReference type="ChEBI" id="CHEBI:15378"/>
        <dbReference type="ChEBI" id="CHEBI:29986"/>
        <dbReference type="ChEBI" id="CHEBI:30616"/>
        <dbReference type="ChEBI" id="CHEBI:43474"/>
        <dbReference type="ChEBI" id="CHEBI:83898"/>
        <dbReference type="ChEBI" id="CHEBI:83900"/>
        <dbReference type="ChEBI" id="CHEBI:456216"/>
        <dbReference type="EC" id="6.3.2.9"/>
    </reaction>
</comment>
<dbReference type="InterPro" id="IPR036565">
    <property type="entry name" value="Mur-like_cat_sf"/>
</dbReference>
<keyword evidence="7 8" id="KW-0961">Cell wall biogenesis/degradation</keyword>
<dbReference type="SUPFAM" id="SSF53623">
    <property type="entry name" value="MurD-like peptide ligases, catalytic domain"/>
    <property type="match status" value="1"/>
</dbReference>
<keyword evidence="6 7" id="KW-0067">ATP-binding</keyword>
<evidence type="ECO:0000313" key="11">
    <source>
        <dbReference type="EMBL" id="QPT39507.1"/>
    </source>
</evidence>
<dbReference type="NCBIfam" id="TIGR01087">
    <property type="entry name" value="murD"/>
    <property type="match status" value="1"/>
</dbReference>
<keyword evidence="7 8" id="KW-0131">Cell cycle</keyword>
<name>A0A378XJD8_9BURK</name>
<keyword evidence="4 7" id="KW-0436">Ligase</keyword>